<dbReference type="PANTHER" id="PTHR30086">
    <property type="entry name" value="ARGININE EXPORTER PROTEIN ARGO"/>
    <property type="match status" value="1"/>
</dbReference>
<evidence type="ECO:0000313" key="7">
    <source>
        <dbReference type="EMBL" id="AGI66880.1"/>
    </source>
</evidence>
<keyword evidence="4 6" id="KW-1133">Transmembrane helix</keyword>
<dbReference type="PANTHER" id="PTHR30086:SF20">
    <property type="entry name" value="ARGININE EXPORTER PROTEIN ARGO-RELATED"/>
    <property type="match status" value="1"/>
</dbReference>
<dbReference type="GO" id="GO:0005886">
    <property type="term" value="C:plasma membrane"/>
    <property type="evidence" value="ECO:0007669"/>
    <property type="project" value="UniProtKB-SubCell"/>
</dbReference>
<evidence type="ECO:0000256" key="2">
    <source>
        <dbReference type="ARBA" id="ARBA00022475"/>
    </source>
</evidence>
<reference evidence="7 8" key="1">
    <citation type="journal article" date="2013" name="PLoS ONE">
        <title>Poles Apart: Arctic and Antarctic Octadecabacter strains Share High Genome Plasticity and a New Type of Xanthorhodopsin.</title>
        <authorList>
            <person name="Vollmers J."/>
            <person name="Voget S."/>
            <person name="Dietrich S."/>
            <person name="Gollnow K."/>
            <person name="Smits M."/>
            <person name="Meyer K."/>
            <person name="Brinkhoff T."/>
            <person name="Simon M."/>
            <person name="Daniel R."/>
        </authorList>
    </citation>
    <scope>NUCLEOTIDE SEQUENCE [LARGE SCALE GENOMIC DNA]</scope>
    <source>
        <strain evidence="7 8">307</strain>
    </source>
</reference>
<accession>M9RAT2</accession>
<name>M9RAT2_9RHOB</name>
<evidence type="ECO:0000256" key="3">
    <source>
        <dbReference type="ARBA" id="ARBA00022692"/>
    </source>
</evidence>
<feature type="transmembrane region" description="Helical" evidence="6">
    <location>
        <begin position="216"/>
        <end position="237"/>
    </location>
</feature>
<protein>
    <submittedName>
        <fullName evidence="7">Putative cysteine/O-acetylserine efflux protein</fullName>
    </submittedName>
</protein>
<dbReference type="KEGG" id="oat:OAN307_c11790"/>
<keyword evidence="5 6" id="KW-0472">Membrane</keyword>
<sequence>MGSISVIDCQLNVIRRSLAISLRIEPYIIAFMSYDIFLALLGFAFVATVTPGPNNAMLMASGANFGVRRTLPHMFGVTIGFTVMIALVGVGLMQIFDAFPVTDRILKIVSIAYLLWLAWKIATAAPKLADAPQTAGVPLTFLQAAAFQWVNPKAWSMSVYAITTYATALDGSRALWAVGIVALSFGTVSMPCIASWTALGQQMRRFLTSPRRLRTFNIIMAAVLVLTLVPVVFPNLFTAAI</sequence>
<dbReference type="AlphaFoldDB" id="M9RAT2"/>
<organism evidence="7 8">
    <name type="scientific">Octadecabacter antarcticus 307</name>
    <dbReference type="NCBI Taxonomy" id="391626"/>
    <lineage>
        <taxon>Bacteria</taxon>
        <taxon>Pseudomonadati</taxon>
        <taxon>Pseudomonadota</taxon>
        <taxon>Alphaproteobacteria</taxon>
        <taxon>Rhodobacterales</taxon>
        <taxon>Roseobacteraceae</taxon>
        <taxon>Octadecabacter</taxon>
    </lineage>
</organism>
<evidence type="ECO:0000256" key="6">
    <source>
        <dbReference type="SAM" id="Phobius"/>
    </source>
</evidence>
<feature type="transmembrane region" description="Helical" evidence="6">
    <location>
        <begin position="70"/>
        <end position="93"/>
    </location>
</feature>
<dbReference type="eggNOG" id="COG1280">
    <property type="taxonomic scope" value="Bacteria"/>
</dbReference>
<feature type="transmembrane region" description="Helical" evidence="6">
    <location>
        <begin position="105"/>
        <end position="122"/>
    </location>
</feature>
<dbReference type="EMBL" id="CP003740">
    <property type="protein sequence ID" value="AGI66880.1"/>
    <property type="molecule type" value="Genomic_DNA"/>
</dbReference>
<dbReference type="InterPro" id="IPR001123">
    <property type="entry name" value="LeuE-type"/>
</dbReference>
<dbReference type="Pfam" id="PF01810">
    <property type="entry name" value="LysE"/>
    <property type="match status" value="1"/>
</dbReference>
<dbReference type="GO" id="GO:0033228">
    <property type="term" value="P:cysteine export across plasma membrane"/>
    <property type="evidence" value="ECO:0007669"/>
    <property type="project" value="TreeGrafter"/>
</dbReference>
<dbReference type="Proteomes" id="UP000005307">
    <property type="component" value="Chromosome"/>
</dbReference>
<evidence type="ECO:0000256" key="5">
    <source>
        <dbReference type="ARBA" id="ARBA00023136"/>
    </source>
</evidence>
<keyword evidence="8" id="KW-1185">Reference proteome</keyword>
<evidence type="ECO:0000256" key="4">
    <source>
        <dbReference type="ARBA" id="ARBA00022989"/>
    </source>
</evidence>
<dbReference type="GO" id="GO:0015171">
    <property type="term" value="F:amino acid transmembrane transporter activity"/>
    <property type="evidence" value="ECO:0007669"/>
    <property type="project" value="TreeGrafter"/>
</dbReference>
<comment type="subcellular location">
    <subcellularLocation>
        <location evidence="1">Cell membrane</location>
        <topology evidence="1">Multi-pass membrane protein</topology>
    </subcellularLocation>
</comment>
<proteinExistence type="predicted"/>
<evidence type="ECO:0000256" key="1">
    <source>
        <dbReference type="ARBA" id="ARBA00004651"/>
    </source>
</evidence>
<keyword evidence="2" id="KW-1003">Cell membrane</keyword>
<feature type="transmembrane region" description="Helical" evidence="6">
    <location>
        <begin position="174"/>
        <end position="196"/>
    </location>
</feature>
<keyword evidence="3 6" id="KW-0812">Transmembrane</keyword>
<evidence type="ECO:0000313" key="8">
    <source>
        <dbReference type="Proteomes" id="UP000005307"/>
    </source>
</evidence>
<gene>
    <name evidence="7" type="ORF">OAN307_c11790</name>
</gene>
<feature type="transmembrane region" description="Helical" evidence="6">
    <location>
        <begin position="27"/>
        <end position="50"/>
    </location>
</feature>
<dbReference type="HOGENOM" id="CLU_079569_1_0_5"/>